<organism evidence="1 2">
    <name type="scientific">Steinernema glaseri</name>
    <dbReference type="NCBI Taxonomy" id="37863"/>
    <lineage>
        <taxon>Eukaryota</taxon>
        <taxon>Metazoa</taxon>
        <taxon>Ecdysozoa</taxon>
        <taxon>Nematoda</taxon>
        <taxon>Chromadorea</taxon>
        <taxon>Rhabditida</taxon>
        <taxon>Tylenchina</taxon>
        <taxon>Panagrolaimomorpha</taxon>
        <taxon>Strongyloidoidea</taxon>
        <taxon>Steinernematidae</taxon>
        <taxon>Steinernema</taxon>
    </lineage>
</organism>
<dbReference type="AlphaFoldDB" id="A0A1I7YND7"/>
<protein>
    <submittedName>
        <fullName evidence="2">Uncharacterized protein</fullName>
    </submittedName>
</protein>
<name>A0A1I7YND7_9BILA</name>
<sequence length="103" mass="11929">MKILLEDVVYGRPINYDLLPSFAGLCEAEAERPEFSEQPRTACQRGWLLCPRHLFVCSPFLVRFRKLNLIINFVWPFGEIAAKWLFWTGGPNLPVRLGLILRP</sequence>
<dbReference type="WBParaSite" id="L893_g18093.t1">
    <property type="protein sequence ID" value="L893_g18093.t1"/>
    <property type="gene ID" value="L893_g18093"/>
</dbReference>
<keyword evidence="1" id="KW-1185">Reference proteome</keyword>
<reference evidence="2" key="1">
    <citation type="submission" date="2016-11" db="UniProtKB">
        <authorList>
            <consortium name="WormBaseParasite"/>
        </authorList>
    </citation>
    <scope>IDENTIFICATION</scope>
</reference>
<evidence type="ECO:0000313" key="1">
    <source>
        <dbReference type="Proteomes" id="UP000095287"/>
    </source>
</evidence>
<accession>A0A1I7YND7</accession>
<evidence type="ECO:0000313" key="2">
    <source>
        <dbReference type="WBParaSite" id="L893_g18093.t1"/>
    </source>
</evidence>
<dbReference type="Proteomes" id="UP000095287">
    <property type="component" value="Unplaced"/>
</dbReference>
<proteinExistence type="predicted"/>